<dbReference type="InterPro" id="IPR036188">
    <property type="entry name" value="FAD/NAD-bd_sf"/>
</dbReference>
<evidence type="ECO:0000256" key="4">
    <source>
        <dbReference type="ARBA" id="ARBA00023004"/>
    </source>
</evidence>
<dbReference type="Gene3D" id="3.50.50.60">
    <property type="entry name" value="FAD/NAD(P)-binding domain"/>
    <property type="match status" value="1"/>
</dbReference>
<evidence type="ECO:0000256" key="6">
    <source>
        <dbReference type="SAM" id="SignalP"/>
    </source>
</evidence>
<dbReference type="Pfam" id="PF12831">
    <property type="entry name" value="FAD_oxidored"/>
    <property type="match status" value="1"/>
</dbReference>
<evidence type="ECO:0000256" key="3">
    <source>
        <dbReference type="ARBA" id="ARBA00023002"/>
    </source>
</evidence>
<keyword evidence="1" id="KW-0004">4Fe-4S</keyword>
<dbReference type="GO" id="GO:0046872">
    <property type="term" value="F:metal ion binding"/>
    <property type="evidence" value="ECO:0007669"/>
    <property type="project" value="UniProtKB-KW"/>
</dbReference>
<keyword evidence="2" id="KW-0479">Metal-binding</keyword>
<keyword evidence="6" id="KW-0732">Signal</keyword>
<evidence type="ECO:0000313" key="7">
    <source>
        <dbReference type="EMBL" id="GIQ67190.1"/>
    </source>
</evidence>
<feature type="chain" id="PRO_5035220440" evidence="6">
    <location>
        <begin position="29"/>
        <end position="473"/>
    </location>
</feature>
<dbReference type="AlphaFoldDB" id="A0A8J4M0K5"/>
<evidence type="ECO:0000256" key="2">
    <source>
        <dbReference type="ARBA" id="ARBA00022723"/>
    </source>
</evidence>
<comment type="caution">
    <text evidence="7">The sequence shown here is derived from an EMBL/GenBank/DDBJ whole genome shotgun (WGS) entry which is preliminary data.</text>
</comment>
<feature type="signal peptide" evidence="6">
    <location>
        <begin position="1"/>
        <end position="28"/>
    </location>
</feature>
<evidence type="ECO:0000313" key="8">
    <source>
        <dbReference type="Proteomes" id="UP000677918"/>
    </source>
</evidence>
<keyword evidence="4" id="KW-0408">Iron</keyword>
<dbReference type="Proteomes" id="UP000677918">
    <property type="component" value="Unassembled WGS sequence"/>
</dbReference>
<keyword evidence="3" id="KW-0560">Oxidoreductase</keyword>
<keyword evidence="8" id="KW-1185">Reference proteome</keyword>
<dbReference type="PANTHER" id="PTHR43498">
    <property type="entry name" value="FERREDOXIN:COB-COM HETERODISULFIDE REDUCTASE SUBUNIT A"/>
    <property type="match status" value="1"/>
</dbReference>
<dbReference type="InterPro" id="IPR039650">
    <property type="entry name" value="HdrA-like"/>
</dbReference>
<organism evidence="7 8">
    <name type="scientific">Xylanibacillus composti</name>
    <dbReference type="NCBI Taxonomy" id="1572762"/>
    <lineage>
        <taxon>Bacteria</taxon>
        <taxon>Bacillati</taxon>
        <taxon>Bacillota</taxon>
        <taxon>Bacilli</taxon>
        <taxon>Bacillales</taxon>
        <taxon>Paenibacillaceae</taxon>
        <taxon>Xylanibacillus</taxon>
    </lineage>
</organism>
<accession>A0A8J4M0K5</accession>
<sequence>MNKWFKLTVAVMVAMLCFPFVLPSGASAPSCGPWCKQYDVVVIGSEVEGILLAKAAQDEGLQVLVLDPREAPGGQLIQGEMLVLDEPRDKSKNSLVQGEIKRLYDGYNNRKIRKLQSFQKYYAGLTKQLPMRNGIRIESVETTVRNGYESIQSLTYTARDGHAYKVQAKYWVENTDFNALTSHLKVKRIPGVETVFKSKSPDYMAATMILKFKNVNWGQLHDAVLKDYPLTNVAKKYGPNTYVDWNFGTGFSNITAHYKPQDEQLMLRGLNTTYQQNGEVVMNALLIFDVDPSDPESVRSAMDKAMKEAPHVLAFLRKHIPGYSKAELNGFPEYLYIREFNRFETDYVINYKDVMSGRMHWDNVSIGGYPVDLQGTKSSPYGITLGKPDRYGIPLRSFLLKEYDNVLTAGKNVGATAQAYGSVRIMPNTALAGQTIGIILGRERDKPLRSLSATDFERIHEYLKRDYKIKIRG</sequence>
<evidence type="ECO:0000256" key="5">
    <source>
        <dbReference type="ARBA" id="ARBA00023014"/>
    </source>
</evidence>
<protein>
    <submittedName>
        <fullName evidence="7">FAD-dependent oxidoreductase</fullName>
    </submittedName>
</protein>
<reference evidence="7" key="1">
    <citation type="submission" date="2021-04" db="EMBL/GenBank/DDBJ databases">
        <title>Draft genome sequence of Xylanibacillus composti strain K13.</title>
        <authorList>
            <person name="Uke A."/>
            <person name="Chhe C."/>
            <person name="Baramee S."/>
            <person name="Kosugi A."/>
        </authorList>
    </citation>
    <scope>NUCLEOTIDE SEQUENCE</scope>
    <source>
        <strain evidence="7">K13</strain>
    </source>
</reference>
<dbReference type="RefSeq" id="WP_244864913.1">
    <property type="nucleotide sequence ID" value="NZ_BOVK01000001.1"/>
</dbReference>
<name>A0A8J4M0K5_9BACL</name>
<gene>
    <name evidence="7" type="ORF">XYCOK13_00140</name>
</gene>
<keyword evidence="5" id="KW-0411">Iron-sulfur</keyword>
<evidence type="ECO:0000256" key="1">
    <source>
        <dbReference type="ARBA" id="ARBA00022485"/>
    </source>
</evidence>
<dbReference type="SUPFAM" id="SSF51905">
    <property type="entry name" value="FAD/NAD(P)-binding domain"/>
    <property type="match status" value="1"/>
</dbReference>
<proteinExistence type="predicted"/>
<dbReference type="GO" id="GO:0016491">
    <property type="term" value="F:oxidoreductase activity"/>
    <property type="evidence" value="ECO:0007669"/>
    <property type="project" value="UniProtKB-KW"/>
</dbReference>
<dbReference type="EMBL" id="BOVK01000001">
    <property type="protein sequence ID" value="GIQ67190.1"/>
    <property type="molecule type" value="Genomic_DNA"/>
</dbReference>
<dbReference type="PANTHER" id="PTHR43498:SF1">
    <property type="entry name" value="COB--COM HETERODISULFIDE REDUCTASE IRON-SULFUR SUBUNIT A"/>
    <property type="match status" value="1"/>
</dbReference>
<dbReference type="GO" id="GO:0051539">
    <property type="term" value="F:4 iron, 4 sulfur cluster binding"/>
    <property type="evidence" value="ECO:0007669"/>
    <property type="project" value="UniProtKB-KW"/>
</dbReference>